<protein>
    <submittedName>
        <fullName evidence="7">FAD dependent oxidoreductase</fullName>
    </submittedName>
</protein>
<evidence type="ECO:0000256" key="3">
    <source>
        <dbReference type="ARBA" id="ARBA00022630"/>
    </source>
</evidence>
<organism evidence="7 8">
    <name type="scientific">Lophiostoma macrostomum CBS 122681</name>
    <dbReference type="NCBI Taxonomy" id="1314788"/>
    <lineage>
        <taxon>Eukaryota</taxon>
        <taxon>Fungi</taxon>
        <taxon>Dikarya</taxon>
        <taxon>Ascomycota</taxon>
        <taxon>Pezizomycotina</taxon>
        <taxon>Dothideomycetes</taxon>
        <taxon>Pleosporomycetidae</taxon>
        <taxon>Pleosporales</taxon>
        <taxon>Lophiostomataceae</taxon>
        <taxon>Lophiostoma</taxon>
    </lineage>
</organism>
<gene>
    <name evidence="7" type="ORF">K491DRAFT_638077</name>
</gene>
<dbReference type="Gene3D" id="3.30.9.10">
    <property type="entry name" value="D-Amino Acid Oxidase, subunit A, domain 2"/>
    <property type="match status" value="1"/>
</dbReference>
<dbReference type="InterPro" id="IPR006076">
    <property type="entry name" value="FAD-dep_OxRdtase"/>
</dbReference>
<keyword evidence="4" id="KW-0274">FAD</keyword>
<keyword evidence="5" id="KW-0560">Oxidoreductase</keyword>
<dbReference type="Proteomes" id="UP000799324">
    <property type="component" value="Unassembled WGS sequence"/>
</dbReference>
<dbReference type="Pfam" id="PF01266">
    <property type="entry name" value="DAO"/>
    <property type="match status" value="1"/>
</dbReference>
<dbReference type="PANTHER" id="PTHR10961:SF26">
    <property type="entry name" value="L-SACCHAROPINE OXIDASE"/>
    <property type="match status" value="1"/>
</dbReference>
<dbReference type="InterPro" id="IPR036188">
    <property type="entry name" value="FAD/NAD-bd_sf"/>
</dbReference>
<dbReference type="SUPFAM" id="SSF51905">
    <property type="entry name" value="FAD/NAD(P)-binding domain"/>
    <property type="match status" value="1"/>
</dbReference>
<evidence type="ECO:0000256" key="5">
    <source>
        <dbReference type="ARBA" id="ARBA00023002"/>
    </source>
</evidence>
<comment type="similarity">
    <text evidence="2">Belongs to the MSOX/MTOX family.</text>
</comment>
<dbReference type="GO" id="GO:0051698">
    <property type="term" value="F:saccharopine oxidase activity"/>
    <property type="evidence" value="ECO:0007669"/>
    <property type="project" value="TreeGrafter"/>
</dbReference>
<dbReference type="InterPro" id="IPR045170">
    <property type="entry name" value="MTOX"/>
</dbReference>
<evidence type="ECO:0000259" key="6">
    <source>
        <dbReference type="Pfam" id="PF01266"/>
    </source>
</evidence>
<dbReference type="EMBL" id="MU004435">
    <property type="protein sequence ID" value="KAF2651075.1"/>
    <property type="molecule type" value="Genomic_DNA"/>
</dbReference>
<dbReference type="AlphaFoldDB" id="A0A6A6STJ2"/>
<proteinExistence type="inferred from homology"/>
<dbReference type="PANTHER" id="PTHR10961">
    <property type="entry name" value="PEROXISOMAL SARCOSINE OXIDASE"/>
    <property type="match status" value="1"/>
</dbReference>
<dbReference type="Gene3D" id="3.50.50.60">
    <property type="entry name" value="FAD/NAD(P)-binding domain"/>
    <property type="match status" value="1"/>
</dbReference>
<evidence type="ECO:0000313" key="8">
    <source>
        <dbReference type="Proteomes" id="UP000799324"/>
    </source>
</evidence>
<dbReference type="GO" id="GO:0050660">
    <property type="term" value="F:flavin adenine dinucleotide binding"/>
    <property type="evidence" value="ECO:0007669"/>
    <property type="project" value="InterPro"/>
</dbReference>
<comment type="cofactor">
    <cofactor evidence="1">
        <name>FAD</name>
        <dbReference type="ChEBI" id="CHEBI:57692"/>
    </cofactor>
</comment>
<reference evidence="7" key="1">
    <citation type="journal article" date="2020" name="Stud. Mycol.">
        <title>101 Dothideomycetes genomes: a test case for predicting lifestyles and emergence of pathogens.</title>
        <authorList>
            <person name="Haridas S."/>
            <person name="Albert R."/>
            <person name="Binder M."/>
            <person name="Bloem J."/>
            <person name="Labutti K."/>
            <person name="Salamov A."/>
            <person name="Andreopoulos B."/>
            <person name="Baker S."/>
            <person name="Barry K."/>
            <person name="Bills G."/>
            <person name="Bluhm B."/>
            <person name="Cannon C."/>
            <person name="Castanera R."/>
            <person name="Culley D."/>
            <person name="Daum C."/>
            <person name="Ezra D."/>
            <person name="Gonzalez J."/>
            <person name="Henrissat B."/>
            <person name="Kuo A."/>
            <person name="Liang C."/>
            <person name="Lipzen A."/>
            <person name="Lutzoni F."/>
            <person name="Magnuson J."/>
            <person name="Mondo S."/>
            <person name="Nolan M."/>
            <person name="Ohm R."/>
            <person name="Pangilinan J."/>
            <person name="Park H.-J."/>
            <person name="Ramirez L."/>
            <person name="Alfaro M."/>
            <person name="Sun H."/>
            <person name="Tritt A."/>
            <person name="Yoshinaga Y."/>
            <person name="Zwiers L.-H."/>
            <person name="Turgeon B."/>
            <person name="Goodwin S."/>
            <person name="Spatafora J."/>
            <person name="Crous P."/>
            <person name="Grigoriev I."/>
        </authorList>
    </citation>
    <scope>NUCLEOTIDE SEQUENCE</scope>
    <source>
        <strain evidence="7">CBS 122681</strain>
    </source>
</reference>
<dbReference type="OrthoDB" id="2219495at2759"/>
<keyword evidence="8" id="KW-1185">Reference proteome</keyword>
<feature type="domain" description="FAD dependent oxidoreductase" evidence="6">
    <location>
        <begin position="11"/>
        <end position="385"/>
    </location>
</feature>
<evidence type="ECO:0000256" key="2">
    <source>
        <dbReference type="ARBA" id="ARBA00010989"/>
    </source>
</evidence>
<name>A0A6A6STJ2_9PLEO</name>
<accession>A0A6A6STJ2</accession>
<keyword evidence="3" id="KW-0285">Flavoprotein</keyword>
<sequence length="428" mass="47114">MSNHVDKKSSILIIGAGCFGLSTAHVLAKAGYTNITVLDRDDEVPSRFSAADDLNKVVRAEYADQFYTDLALEAIRRWQSDPLYKPNYRQTGFLNVTSAAGSQLARDVVEKYQKSLQLNPNFNDQVSRVTRTEDVRRLVPAFSGPVAGWTGYFNKLAGYAHSANALVAEYNACVKLGVKFHLGSTAGEVNELLYDLASNGRICIGAKTAGGKVYHADKTILALGAEVARLLPQIGKQVTGRCWGVVHIQLTPEEAASLESIPVTNVRDLAFFFEPDRKTNKLKFCHMGGGYTHTRNGVSLPYSSLAESQFVPDIDEHHIRQLLREVLPQFADRPLVDQHLCWFADTADSDFIIDFVPGTNSTLAVLSGDSGHGLKFLPTFGEFARELLEKGKPRTPKWEWKDGTGAQGVNWRGDARGRELSGVVRAKL</sequence>
<evidence type="ECO:0000256" key="4">
    <source>
        <dbReference type="ARBA" id="ARBA00022827"/>
    </source>
</evidence>
<dbReference type="GO" id="GO:0008115">
    <property type="term" value="F:sarcosine oxidase activity"/>
    <property type="evidence" value="ECO:0007669"/>
    <property type="project" value="TreeGrafter"/>
</dbReference>
<evidence type="ECO:0000256" key="1">
    <source>
        <dbReference type="ARBA" id="ARBA00001974"/>
    </source>
</evidence>
<evidence type="ECO:0000313" key="7">
    <source>
        <dbReference type="EMBL" id="KAF2651075.1"/>
    </source>
</evidence>